<dbReference type="InterPro" id="IPR002397">
    <property type="entry name" value="Cyt_P450_B"/>
</dbReference>
<evidence type="ECO:0000256" key="6">
    <source>
        <dbReference type="ARBA" id="ARBA00023033"/>
    </source>
</evidence>
<organism evidence="7 8">
    <name type="scientific">Umezawaea tangerina</name>
    <dbReference type="NCBI Taxonomy" id="84725"/>
    <lineage>
        <taxon>Bacteria</taxon>
        <taxon>Bacillati</taxon>
        <taxon>Actinomycetota</taxon>
        <taxon>Actinomycetes</taxon>
        <taxon>Pseudonocardiales</taxon>
        <taxon>Pseudonocardiaceae</taxon>
        <taxon>Umezawaea</taxon>
    </lineage>
</organism>
<dbReference type="Pfam" id="PF00067">
    <property type="entry name" value="p450"/>
    <property type="match status" value="1"/>
</dbReference>
<comment type="similarity">
    <text evidence="1">Belongs to the cytochrome P450 family.</text>
</comment>
<gene>
    <name evidence="7" type="ORF">CLV43_107224</name>
</gene>
<proteinExistence type="inferred from homology"/>
<name>A0A2T0T1V3_9PSEU</name>
<protein>
    <submittedName>
        <fullName evidence="7">Cytochrome P450 monooxygenase</fullName>
    </submittedName>
</protein>
<evidence type="ECO:0000256" key="5">
    <source>
        <dbReference type="ARBA" id="ARBA00023004"/>
    </source>
</evidence>
<evidence type="ECO:0000256" key="3">
    <source>
        <dbReference type="ARBA" id="ARBA00022723"/>
    </source>
</evidence>
<dbReference type="PRINTS" id="PR00359">
    <property type="entry name" value="BP450"/>
</dbReference>
<dbReference type="GO" id="GO:0016705">
    <property type="term" value="F:oxidoreductase activity, acting on paired donors, with incorporation or reduction of molecular oxygen"/>
    <property type="evidence" value="ECO:0007669"/>
    <property type="project" value="InterPro"/>
</dbReference>
<reference evidence="7 8" key="1">
    <citation type="submission" date="2018-03" db="EMBL/GenBank/DDBJ databases">
        <title>Genomic Encyclopedia of Archaeal and Bacterial Type Strains, Phase II (KMG-II): from individual species to whole genera.</title>
        <authorList>
            <person name="Goeker M."/>
        </authorList>
    </citation>
    <scope>NUCLEOTIDE SEQUENCE [LARGE SCALE GENOMIC DNA]</scope>
    <source>
        <strain evidence="7 8">DSM 44720</strain>
    </source>
</reference>
<dbReference type="Proteomes" id="UP000239494">
    <property type="component" value="Unassembled WGS sequence"/>
</dbReference>
<dbReference type="InterPro" id="IPR036396">
    <property type="entry name" value="Cyt_P450_sf"/>
</dbReference>
<evidence type="ECO:0000256" key="1">
    <source>
        <dbReference type="ARBA" id="ARBA00010617"/>
    </source>
</evidence>
<dbReference type="GO" id="GO:0004497">
    <property type="term" value="F:monooxygenase activity"/>
    <property type="evidence" value="ECO:0007669"/>
    <property type="project" value="UniProtKB-KW"/>
</dbReference>
<evidence type="ECO:0000256" key="2">
    <source>
        <dbReference type="ARBA" id="ARBA00022617"/>
    </source>
</evidence>
<dbReference type="PANTHER" id="PTHR46696:SF6">
    <property type="entry name" value="P450, PUTATIVE (EUROFUNG)-RELATED"/>
    <property type="match status" value="1"/>
</dbReference>
<evidence type="ECO:0000256" key="4">
    <source>
        <dbReference type="ARBA" id="ARBA00023002"/>
    </source>
</evidence>
<dbReference type="Gene3D" id="1.10.630.10">
    <property type="entry name" value="Cytochrome P450"/>
    <property type="match status" value="1"/>
</dbReference>
<keyword evidence="2" id="KW-0349">Heme</keyword>
<accession>A0A2T0T1V3</accession>
<keyword evidence="5" id="KW-0408">Iron</keyword>
<dbReference type="PANTHER" id="PTHR46696">
    <property type="entry name" value="P450, PUTATIVE (EUROFUNG)-RELATED"/>
    <property type="match status" value="1"/>
</dbReference>
<dbReference type="GO" id="GO:0005506">
    <property type="term" value="F:iron ion binding"/>
    <property type="evidence" value="ECO:0007669"/>
    <property type="project" value="InterPro"/>
</dbReference>
<evidence type="ECO:0000313" key="7">
    <source>
        <dbReference type="EMBL" id="PRY39637.1"/>
    </source>
</evidence>
<dbReference type="AlphaFoldDB" id="A0A2T0T1V3"/>
<dbReference type="FunFam" id="1.10.630.10:FF:000018">
    <property type="entry name" value="Cytochrome P450 monooxygenase"/>
    <property type="match status" value="1"/>
</dbReference>
<evidence type="ECO:0000313" key="8">
    <source>
        <dbReference type="Proteomes" id="UP000239494"/>
    </source>
</evidence>
<sequence length="393" mass="43057">MTTTRELPFLGSQRPLVGRLNEMIRDARAIGPVVKVRTLAGDEAWLVTRYAELKQLLVDDRLGASHKDPAHRARYLDNPLFDMGILSDDPAVAAEIHGRMRSALTPHFSAKRMMALRPRIAETTNRLLDGIIAKGSSAELHGELSLPVSFLVLCDLLGLPDPDKFMMMLSTAGDVVDSEKAEGGRLVLFDHLLELVGYKHANPGDDLISALCAAGIDDDFITKLIAITSFSYLVTPKNLSAGIALFAEHPDQRALVVKDPSLLPGAVEEVVRMSKTSESCQPRYAHADIDIAGVTIKAGELVLCDHYAAGFDDRVFDAPERFDVTRSPNPHIAFSYGSWYCIGAPLARMEMQEVYAALFTRLPDYRLAVPIDRIPMINDLQLGGGIAAVPVEW</sequence>
<keyword evidence="6 7" id="KW-0503">Monooxygenase</keyword>
<comment type="caution">
    <text evidence="7">The sequence shown here is derived from an EMBL/GenBank/DDBJ whole genome shotgun (WGS) entry which is preliminary data.</text>
</comment>
<keyword evidence="8" id="KW-1185">Reference proteome</keyword>
<dbReference type="EMBL" id="PVTF01000007">
    <property type="protein sequence ID" value="PRY39637.1"/>
    <property type="molecule type" value="Genomic_DNA"/>
</dbReference>
<dbReference type="SUPFAM" id="SSF48264">
    <property type="entry name" value="Cytochrome P450"/>
    <property type="match status" value="1"/>
</dbReference>
<keyword evidence="3" id="KW-0479">Metal-binding</keyword>
<dbReference type="InterPro" id="IPR001128">
    <property type="entry name" value="Cyt_P450"/>
</dbReference>
<dbReference type="GO" id="GO:0020037">
    <property type="term" value="F:heme binding"/>
    <property type="evidence" value="ECO:0007669"/>
    <property type="project" value="InterPro"/>
</dbReference>
<keyword evidence="4" id="KW-0560">Oxidoreductase</keyword>